<evidence type="ECO:0000313" key="13">
    <source>
        <dbReference type="Proteomes" id="UP001595685"/>
    </source>
</evidence>
<evidence type="ECO:0000256" key="4">
    <source>
        <dbReference type="ARBA" id="ARBA00022679"/>
    </source>
</evidence>
<dbReference type="PANTHER" id="PTHR30616">
    <property type="entry name" value="UNCHARACTERIZED PROTEIN YFIH"/>
    <property type="match status" value="1"/>
</dbReference>
<evidence type="ECO:0000256" key="11">
    <source>
        <dbReference type="ARBA" id="ARBA00049893"/>
    </source>
</evidence>
<dbReference type="Gene3D" id="3.60.140.10">
    <property type="entry name" value="CNF1/YfiH-like putative cysteine hydrolases"/>
    <property type="match status" value="1"/>
</dbReference>
<keyword evidence="7" id="KW-0862">Zinc</keyword>
<dbReference type="RefSeq" id="WP_340293672.1">
    <property type="nucleotide sequence ID" value="NZ_JBBEOI010000117.1"/>
</dbReference>
<evidence type="ECO:0000256" key="3">
    <source>
        <dbReference type="ARBA" id="ARBA00007353"/>
    </source>
</evidence>
<name>A0ABV7WKC3_9MICO</name>
<evidence type="ECO:0000313" key="12">
    <source>
        <dbReference type="EMBL" id="MFC3690320.1"/>
    </source>
</evidence>
<comment type="catalytic activity">
    <reaction evidence="1">
        <text>inosine + phosphate = alpha-D-ribose 1-phosphate + hypoxanthine</text>
        <dbReference type="Rhea" id="RHEA:27646"/>
        <dbReference type="ChEBI" id="CHEBI:17368"/>
        <dbReference type="ChEBI" id="CHEBI:17596"/>
        <dbReference type="ChEBI" id="CHEBI:43474"/>
        <dbReference type="ChEBI" id="CHEBI:57720"/>
        <dbReference type="EC" id="2.4.2.1"/>
    </reaction>
    <physiologicalReaction direction="left-to-right" evidence="1">
        <dbReference type="Rhea" id="RHEA:27647"/>
    </physiologicalReaction>
</comment>
<comment type="function">
    <text evidence="2">Purine nucleoside enzyme that catalyzes the phosphorolysis of adenosine and inosine nucleosides, yielding D-ribose 1-phosphate and the respective free bases, adenine and hypoxanthine. Also catalyzes the phosphorolysis of S-methyl-5'-thioadenosine into adenine and S-methyl-5-thio-alpha-D-ribose 1-phosphate. Also has adenosine deaminase activity.</text>
</comment>
<keyword evidence="13" id="KW-1185">Reference proteome</keyword>
<dbReference type="PANTHER" id="PTHR30616:SF2">
    <property type="entry name" value="PURINE NUCLEOSIDE PHOSPHORYLASE LACC1"/>
    <property type="match status" value="1"/>
</dbReference>
<organism evidence="12 13">
    <name type="scientific">Aquipuribacter hungaricus</name>
    <dbReference type="NCBI Taxonomy" id="545624"/>
    <lineage>
        <taxon>Bacteria</taxon>
        <taxon>Bacillati</taxon>
        <taxon>Actinomycetota</taxon>
        <taxon>Actinomycetes</taxon>
        <taxon>Micrococcales</taxon>
        <taxon>Intrasporangiaceae</taxon>
        <taxon>Aquipuribacter</taxon>
    </lineage>
</organism>
<keyword evidence="8" id="KW-0186">Copper</keyword>
<comment type="catalytic activity">
    <reaction evidence="9">
        <text>adenosine + H2O + H(+) = inosine + NH4(+)</text>
        <dbReference type="Rhea" id="RHEA:24408"/>
        <dbReference type="ChEBI" id="CHEBI:15377"/>
        <dbReference type="ChEBI" id="CHEBI:15378"/>
        <dbReference type="ChEBI" id="CHEBI:16335"/>
        <dbReference type="ChEBI" id="CHEBI:17596"/>
        <dbReference type="ChEBI" id="CHEBI:28938"/>
        <dbReference type="EC" id="3.5.4.4"/>
    </reaction>
    <physiologicalReaction direction="left-to-right" evidence="9">
        <dbReference type="Rhea" id="RHEA:24409"/>
    </physiologicalReaction>
</comment>
<comment type="catalytic activity">
    <reaction evidence="11">
        <text>S-methyl-5'-thioadenosine + phosphate = 5-(methylsulfanyl)-alpha-D-ribose 1-phosphate + adenine</text>
        <dbReference type="Rhea" id="RHEA:11852"/>
        <dbReference type="ChEBI" id="CHEBI:16708"/>
        <dbReference type="ChEBI" id="CHEBI:17509"/>
        <dbReference type="ChEBI" id="CHEBI:43474"/>
        <dbReference type="ChEBI" id="CHEBI:58533"/>
        <dbReference type="EC" id="2.4.2.28"/>
    </reaction>
    <physiologicalReaction direction="left-to-right" evidence="11">
        <dbReference type="Rhea" id="RHEA:11853"/>
    </physiologicalReaction>
</comment>
<dbReference type="Proteomes" id="UP001595685">
    <property type="component" value="Unassembled WGS sequence"/>
</dbReference>
<keyword evidence="4" id="KW-0808">Transferase</keyword>
<dbReference type="CDD" id="cd16833">
    <property type="entry name" value="YfiH"/>
    <property type="match status" value="1"/>
</dbReference>
<accession>A0ABV7WKC3</accession>
<evidence type="ECO:0000256" key="2">
    <source>
        <dbReference type="ARBA" id="ARBA00003215"/>
    </source>
</evidence>
<proteinExistence type="inferred from homology"/>
<dbReference type="SUPFAM" id="SSF64438">
    <property type="entry name" value="CNF1/YfiH-like putative cysteine hydrolases"/>
    <property type="match status" value="1"/>
</dbReference>
<protein>
    <submittedName>
        <fullName evidence="12">Polyphenol oxidase family protein</fullName>
    </submittedName>
</protein>
<sequence length="241" mass="24102">MTDQPAPSGGVLRHDETTGRVRYAVTGGIDLGDGAPDGPAARAALARELGVEPDRLLLPTQVHGADVLVVDGPWAGDVPQADGLVVTVPGAAAGVRAADCMPLLLGDGERGLAAAVHVGRAGLQGGIVGVAVDALARLGATSLLARLGPTVCGSCYEVPEQMRDEVAALVPAAAGTTRDGTPSVDIPAGVRVQLAAAASAAGVQVEIDDSWGGCTMEDPLSFSHRRDAPTGRHAGVVVVLP</sequence>
<evidence type="ECO:0000256" key="1">
    <source>
        <dbReference type="ARBA" id="ARBA00000553"/>
    </source>
</evidence>
<reference evidence="13" key="1">
    <citation type="journal article" date="2019" name="Int. J. Syst. Evol. Microbiol.">
        <title>The Global Catalogue of Microorganisms (GCM) 10K type strain sequencing project: providing services to taxonomists for standard genome sequencing and annotation.</title>
        <authorList>
            <consortium name="The Broad Institute Genomics Platform"/>
            <consortium name="The Broad Institute Genome Sequencing Center for Infectious Disease"/>
            <person name="Wu L."/>
            <person name="Ma J."/>
        </authorList>
    </citation>
    <scope>NUCLEOTIDE SEQUENCE [LARGE SCALE GENOMIC DNA]</scope>
    <source>
        <strain evidence="13">NCAIM B.02333</strain>
    </source>
</reference>
<evidence type="ECO:0000256" key="5">
    <source>
        <dbReference type="ARBA" id="ARBA00022723"/>
    </source>
</evidence>
<evidence type="ECO:0000256" key="10">
    <source>
        <dbReference type="ARBA" id="ARBA00048968"/>
    </source>
</evidence>
<evidence type="ECO:0000256" key="8">
    <source>
        <dbReference type="ARBA" id="ARBA00023008"/>
    </source>
</evidence>
<dbReference type="Pfam" id="PF02578">
    <property type="entry name" value="Cu-oxidase_4"/>
    <property type="match status" value="1"/>
</dbReference>
<comment type="similarity">
    <text evidence="3">Belongs to the purine nucleoside phosphorylase YfiH/LACC1 family.</text>
</comment>
<comment type="caution">
    <text evidence="12">The sequence shown here is derived from an EMBL/GenBank/DDBJ whole genome shotgun (WGS) entry which is preliminary data.</text>
</comment>
<evidence type="ECO:0000256" key="9">
    <source>
        <dbReference type="ARBA" id="ARBA00047989"/>
    </source>
</evidence>
<evidence type="ECO:0000256" key="7">
    <source>
        <dbReference type="ARBA" id="ARBA00022833"/>
    </source>
</evidence>
<dbReference type="EMBL" id="JBHRWW010000020">
    <property type="protein sequence ID" value="MFC3690320.1"/>
    <property type="molecule type" value="Genomic_DNA"/>
</dbReference>
<keyword evidence="6" id="KW-0378">Hydrolase</keyword>
<dbReference type="InterPro" id="IPR011324">
    <property type="entry name" value="Cytotoxic_necrot_fac-like_cat"/>
</dbReference>
<dbReference type="InterPro" id="IPR003730">
    <property type="entry name" value="Cu_polyphenol_OxRdtase"/>
</dbReference>
<gene>
    <name evidence="12" type="ORF">ACFOLH_18385</name>
</gene>
<dbReference type="InterPro" id="IPR038371">
    <property type="entry name" value="Cu_polyphenol_OxRdtase_sf"/>
</dbReference>
<keyword evidence="5" id="KW-0479">Metal-binding</keyword>
<evidence type="ECO:0000256" key="6">
    <source>
        <dbReference type="ARBA" id="ARBA00022801"/>
    </source>
</evidence>
<comment type="catalytic activity">
    <reaction evidence="10">
        <text>adenosine + phosphate = alpha-D-ribose 1-phosphate + adenine</text>
        <dbReference type="Rhea" id="RHEA:27642"/>
        <dbReference type="ChEBI" id="CHEBI:16335"/>
        <dbReference type="ChEBI" id="CHEBI:16708"/>
        <dbReference type="ChEBI" id="CHEBI:43474"/>
        <dbReference type="ChEBI" id="CHEBI:57720"/>
        <dbReference type="EC" id="2.4.2.1"/>
    </reaction>
    <physiologicalReaction direction="left-to-right" evidence="10">
        <dbReference type="Rhea" id="RHEA:27643"/>
    </physiologicalReaction>
</comment>